<dbReference type="EMBL" id="CP016287">
    <property type="protein sequence ID" value="ANP89877.1"/>
    <property type="molecule type" value="Genomic_DNA"/>
</dbReference>
<evidence type="ECO:0000256" key="1">
    <source>
        <dbReference type="ARBA" id="ARBA00001928"/>
    </source>
</evidence>
<dbReference type="GO" id="GO:0004398">
    <property type="term" value="F:histidine decarboxylase activity"/>
    <property type="evidence" value="ECO:0007669"/>
    <property type="project" value="UniProtKB-EC"/>
</dbReference>
<geneLocation type="plasmid" evidence="7 8">
    <name>unnamed1</name>
</geneLocation>
<dbReference type="OrthoDB" id="7062357at2"/>
<dbReference type="AlphaFoldDB" id="A0A1B1CJE3"/>
<dbReference type="InterPro" id="IPR016104">
    <property type="entry name" value="Pyr-dep_his/arg-deCO2ase"/>
</dbReference>
<evidence type="ECO:0000313" key="8">
    <source>
        <dbReference type="Proteomes" id="UP000092691"/>
    </source>
</evidence>
<dbReference type="RefSeq" id="WP_065283445.1">
    <property type="nucleotide sequence ID" value="NZ_CP016287.1"/>
</dbReference>
<proteinExistence type="predicted"/>
<dbReference type="EC" id="4.1.1.22" evidence="2"/>
<keyword evidence="3" id="KW-0210">Decarboxylase</keyword>
<name>A0A1B1CJE3_RHILE</name>
<reference evidence="7 8" key="1">
    <citation type="submission" date="2016-06" db="EMBL/GenBank/DDBJ databases">
        <title>Microsymbionts genomes from the relict species Vavilovia formosa.</title>
        <authorList>
            <person name="Chirak E."/>
            <person name="Kimeklis A."/>
            <person name="Andronov E."/>
        </authorList>
    </citation>
    <scope>NUCLEOTIDE SEQUENCE [LARGE SCALE GENOMIC DNA]</scope>
    <source>
        <strain evidence="7 8">Vaf10</strain>
        <plasmid evidence="8">Plasmid unnamed1</plasmid>
    </source>
</reference>
<accession>A0A1B1CJE3</accession>
<dbReference type="Gene3D" id="4.10.510.10">
    <property type="entry name" value="Pyruvoyl-Dependent Histidine Decarboxylas, subunit A"/>
    <property type="match status" value="1"/>
</dbReference>
<evidence type="ECO:0000256" key="5">
    <source>
        <dbReference type="ARBA" id="ARBA00023317"/>
    </source>
</evidence>
<dbReference type="Pfam" id="PF02329">
    <property type="entry name" value="HDC"/>
    <property type="match status" value="1"/>
</dbReference>
<comment type="cofactor">
    <cofactor evidence="1">
        <name>pyruvate</name>
        <dbReference type="ChEBI" id="CHEBI:15361"/>
    </cofactor>
</comment>
<dbReference type="SUPFAM" id="SSF56271">
    <property type="entry name" value="Pyruvoyl-dependent histidine and arginine decarboxylases"/>
    <property type="match status" value="1"/>
</dbReference>
<evidence type="ECO:0000256" key="2">
    <source>
        <dbReference type="ARBA" id="ARBA00012320"/>
    </source>
</evidence>
<keyword evidence="4" id="KW-0456">Lyase</keyword>
<evidence type="ECO:0000256" key="3">
    <source>
        <dbReference type="ARBA" id="ARBA00022793"/>
    </source>
</evidence>
<keyword evidence="7" id="KW-0614">Plasmid</keyword>
<evidence type="ECO:0000313" key="7">
    <source>
        <dbReference type="EMBL" id="ANP89877.1"/>
    </source>
</evidence>
<dbReference type="InterPro" id="IPR003427">
    <property type="entry name" value="His_de-COase_proenz"/>
</dbReference>
<dbReference type="Proteomes" id="UP000092691">
    <property type="component" value="Plasmid unnamed1"/>
</dbReference>
<evidence type="ECO:0000256" key="4">
    <source>
        <dbReference type="ARBA" id="ARBA00023239"/>
    </source>
</evidence>
<comment type="catalytic activity">
    <reaction evidence="6">
        <text>L-histidine + H(+) = histamine + CO2</text>
        <dbReference type="Rhea" id="RHEA:20840"/>
        <dbReference type="ChEBI" id="CHEBI:15378"/>
        <dbReference type="ChEBI" id="CHEBI:16526"/>
        <dbReference type="ChEBI" id="CHEBI:57595"/>
        <dbReference type="ChEBI" id="CHEBI:58432"/>
        <dbReference type="EC" id="4.1.1.22"/>
    </reaction>
</comment>
<organism evidence="7 8">
    <name type="scientific">Rhizobium leguminosarum</name>
    <dbReference type="NCBI Taxonomy" id="384"/>
    <lineage>
        <taxon>Bacteria</taxon>
        <taxon>Pseudomonadati</taxon>
        <taxon>Pseudomonadota</taxon>
        <taxon>Alphaproteobacteria</taxon>
        <taxon>Hyphomicrobiales</taxon>
        <taxon>Rhizobiaceae</taxon>
        <taxon>Rhizobium/Agrobacterium group</taxon>
        <taxon>Rhizobium</taxon>
    </lineage>
</organism>
<dbReference type="GO" id="GO:0006547">
    <property type="term" value="P:L-histidine metabolic process"/>
    <property type="evidence" value="ECO:0007669"/>
    <property type="project" value="InterPro"/>
</dbReference>
<dbReference type="InterPro" id="IPR016105">
    <property type="entry name" value="Pyr-dep_his/arg-deCO2ase_sand"/>
</dbReference>
<protein>
    <recommendedName>
        <fullName evidence="2">histidine decarboxylase</fullName>
        <ecNumber evidence="2">4.1.1.22</ecNumber>
    </recommendedName>
</protein>
<dbReference type="InterPro" id="IPR016106">
    <property type="entry name" value="Pyr-dep_his-deCO2ase_N"/>
</dbReference>
<sequence length="330" mass="34482">MSSIARYDGEYDPAVVVSGAIGPYAAVCGGTVGNGASGNGYVTGLKLAVGITSAAGLDEGKCRIVSGDRCRVAGTYIGQTNFLIATSYTGLDGVIWGLDVVAEPAINNTVPQPLFLQNQPDGPPIPVLPIEPLLQASRQLLGTRESRDGHVQEQRFPPLPGLQLVAAYKSGADYGPGWIWSALALAVLVDRSTGSSLFNEDGGMFGDAQTKETDVRSFLQQTLHCVGNSIVACGQNHNVRYGRIFAGAKALYVPEGYYGCAIACGPYLTLAQRAVPPGWSAARLAKADRPKWETALGLVPLARSPPVYLPPGEVIPGGIRITSLGCAPDA</sequence>
<dbReference type="Gene3D" id="3.50.20.10">
    <property type="entry name" value="Pyruvoyl-Dependent Histidine Decarboxylase, subunit B"/>
    <property type="match status" value="1"/>
</dbReference>
<keyword evidence="5" id="KW-0670">Pyruvate</keyword>
<gene>
    <name evidence="7" type="ORF">BA011_29780</name>
</gene>
<evidence type="ECO:0000256" key="6">
    <source>
        <dbReference type="ARBA" id="ARBA00047889"/>
    </source>
</evidence>